<protein>
    <submittedName>
        <fullName evidence="2">Uncharacterized protein</fullName>
    </submittedName>
</protein>
<evidence type="ECO:0000256" key="1">
    <source>
        <dbReference type="SAM" id="Phobius"/>
    </source>
</evidence>
<dbReference type="AlphaFoldDB" id="A0A6C0DQZ5"/>
<dbReference type="EMBL" id="MN739658">
    <property type="protein sequence ID" value="QHT18600.1"/>
    <property type="molecule type" value="Genomic_DNA"/>
</dbReference>
<name>A0A6C0DQZ5_9ZZZZ</name>
<sequence length="343" mass="37825">MDTAIVVISTLVAVGASLYMFAMNNIKDLKNNWAEYRCNPAYMPLAGLVGQDPFKNFNDCTMKSFQDYTGFVVDPIMSQFSTMTSIVSQIGGSIDSMRKMMAETRDGFLGIVGTVFGKIQNLMSQFQYIIIRMRTLMARLVGIMMSFVYIFTTGSQTGSSVLNGPIGRTMNFLCFDEDTLIKNGYGSMVYMRNLKLGDSLPNSNYVTSTYTIDGTNVPMYMLGNTKVSGGHKVWYKDAFIPVAQHPDAVPTSDSKKLVCINTHLRSFVVGTHIFMDFKENGPVFGIVGTTTVSGSLPIAEVRVGDILEDDVVCGTVTHLIEGMPVMYNLITYSSLTTPNVEKF</sequence>
<evidence type="ECO:0000313" key="2">
    <source>
        <dbReference type="EMBL" id="QHT18600.1"/>
    </source>
</evidence>
<feature type="transmembrane region" description="Helical" evidence="1">
    <location>
        <begin position="6"/>
        <end position="22"/>
    </location>
</feature>
<organism evidence="2">
    <name type="scientific">viral metagenome</name>
    <dbReference type="NCBI Taxonomy" id="1070528"/>
    <lineage>
        <taxon>unclassified sequences</taxon>
        <taxon>metagenomes</taxon>
        <taxon>organismal metagenomes</taxon>
    </lineage>
</organism>
<keyword evidence="1" id="KW-1133">Transmembrane helix</keyword>
<proteinExistence type="predicted"/>
<feature type="transmembrane region" description="Helical" evidence="1">
    <location>
        <begin position="136"/>
        <end position="152"/>
    </location>
</feature>
<accession>A0A6C0DQZ5</accession>
<reference evidence="2" key="1">
    <citation type="journal article" date="2020" name="Nature">
        <title>Giant virus diversity and host interactions through global metagenomics.</title>
        <authorList>
            <person name="Schulz F."/>
            <person name="Roux S."/>
            <person name="Paez-Espino D."/>
            <person name="Jungbluth S."/>
            <person name="Walsh D.A."/>
            <person name="Denef V.J."/>
            <person name="McMahon K.D."/>
            <person name="Konstantinidis K.T."/>
            <person name="Eloe-Fadrosh E.A."/>
            <person name="Kyrpides N.C."/>
            <person name="Woyke T."/>
        </authorList>
    </citation>
    <scope>NUCLEOTIDE SEQUENCE</scope>
    <source>
        <strain evidence="2">GVMAG-M-3300023174-47</strain>
    </source>
</reference>
<keyword evidence="1" id="KW-0472">Membrane</keyword>
<keyword evidence="1" id="KW-0812">Transmembrane</keyword>